<keyword evidence="3" id="KW-1134">Transmembrane beta strand</keyword>
<keyword evidence="7" id="KW-0175">Coiled coil</keyword>
<dbReference type="PANTHER" id="PTHR30026:SF20">
    <property type="entry name" value="OUTER MEMBRANE PROTEIN TOLC"/>
    <property type="match status" value="1"/>
</dbReference>
<accession>A0A1W1EEC1</accession>
<evidence type="ECO:0000256" key="2">
    <source>
        <dbReference type="ARBA" id="ARBA00022448"/>
    </source>
</evidence>
<dbReference type="InterPro" id="IPR051906">
    <property type="entry name" value="TolC-like"/>
</dbReference>
<dbReference type="GO" id="GO:1990281">
    <property type="term" value="C:efflux pump complex"/>
    <property type="evidence" value="ECO:0007669"/>
    <property type="project" value="TreeGrafter"/>
</dbReference>
<dbReference type="PANTHER" id="PTHR30026">
    <property type="entry name" value="OUTER MEMBRANE PROTEIN TOLC"/>
    <property type="match status" value="1"/>
</dbReference>
<feature type="coiled-coil region" evidence="7">
    <location>
        <begin position="291"/>
        <end position="318"/>
    </location>
</feature>
<dbReference type="GO" id="GO:0015288">
    <property type="term" value="F:porin activity"/>
    <property type="evidence" value="ECO:0007669"/>
    <property type="project" value="TreeGrafter"/>
</dbReference>
<dbReference type="GO" id="GO:0015562">
    <property type="term" value="F:efflux transmembrane transporter activity"/>
    <property type="evidence" value="ECO:0007669"/>
    <property type="project" value="InterPro"/>
</dbReference>
<dbReference type="SUPFAM" id="SSF56954">
    <property type="entry name" value="Outer membrane efflux proteins (OEP)"/>
    <property type="match status" value="1"/>
</dbReference>
<dbReference type="Pfam" id="PF02321">
    <property type="entry name" value="OEP"/>
    <property type="match status" value="2"/>
</dbReference>
<evidence type="ECO:0000256" key="1">
    <source>
        <dbReference type="ARBA" id="ARBA00004442"/>
    </source>
</evidence>
<comment type="subcellular location">
    <subcellularLocation>
        <location evidence="1">Cell outer membrane</location>
    </subcellularLocation>
</comment>
<reference evidence="8" key="1">
    <citation type="submission" date="2016-10" db="EMBL/GenBank/DDBJ databases">
        <authorList>
            <person name="de Groot N.N."/>
        </authorList>
    </citation>
    <scope>NUCLEOTIDE SEQUENCE</scope>
</reference>
<evidence type="ECO:0000256" key="7">
    <source>
        <dbReference type="SAM" id="Coils"/>
    </source>
</evidence>
<name>A0A1W1EEC1_9ZZZZ</name>
<keyword evidence="5" id="KW-0472">Membrane</keyword>
<dbReference type="AlphaFoldDB" id="A0A1W1EEC1"/>
<protein>
    <submittedName>
        <fullName evidence="8">Type I secretion system, outer membrane component LapE # AggA</fullName>
    </submittedName>
</protein>
<sequence length="403" mass="45764">MDIYNPVGEKRSCNTKISSLLQQAYNHYPSISSSEKLILAAQAEIEGAKWNYFPTPSIDFSQGSAGRTGQTYRIDQPLWTGGKLDALNDLAYARGNEAQYALQESAYTLSKQVLRVVNVMIRADGEIKAFERGKKDLQSLSKMLERRVEAGVSSETDSDLVESRIFQIDSDILTSKQRFKMAERQLQLLTGRSVSCLKLKNDSNLKTQKSLDSMFTNMIQTHPSLKKKTAQIAKAKAQRKAADAEIMPNLSLRAEHQRGSLYQDYQDTSNTIVYVAVSFNPGAGLSSLSNMESAKYKMMKAQDDYRTTEQELNDELIRYYTDYKTAQRNLDTIKQTIVSSRKVLDSYERLFLAGKRQWLDLVNMSREVTMNYVSLASLRAMMIVSSYNLQLQTGHIYLNKKMR</sequence>
<keyword evidence="6" id="KW-0998">Cell outer membrane</keyword>
<keyword evidence="2" id="KW-0813">Transport</keyword>
<keyword evidence="4" id="KW-0812">Transmembrane</keyword>
<evidence type="ECO:0000256" key="3">
    <source>
        <dbReference type="ARBA" id="ARBA00022452"/>
    </source>
</evidence>
<dbReference type="Gene3D" id="1.20.1600.10">
    <property type="entry name" value="Outer membrane efflux proteins (OEP)"/>
    <property type="match status" value="1"/>
</dbReference>
<organism evidence="8">
    <name type="scientific">hydrothermal vent metagenome</name>
    <dbReference type="NCBI Taxonomy" id="652676"/>
    <lineage>
        <taxon>unclassified sequences</taxon>
        <taxon>metagenomes</taxon>
        <taxon>ecological metagenomes</taxon>
    </lineage>
</organism>
<gene>
    <name evidence="8" type="ORF">MNB_SV-5-11</name>
</gene>
<dbReference type="EMBL" id="FPKX01000047">
    <property type="protein sequence ID" value="SFZ98353.1"/>
    <property type="molecule type" value="Genomic_DNA"/>
</dbReference>
<evidence type="ECO:0000313" key="8">
    <source>
        <dbReference type="EMBL" id="SFZ98353.1"/>
    </source>
</evidence>
<evidence type="ECO:0000256" key="6">
    <source>
        <dbReference type="ARBA" id="ARBA00023237"/>
    </source>
</evidence>
<evidence type="ECO:0000256" key="5">
    <source>
        <dbReference type="ARBA" id="ARBA00023136"/>
    </source>
</evidence>
<dbReference type="InterPro" id="IPR003423">
    <property type="entry name" value="OMP_efflux"/>
</dbReference>
<dbReference type="GO" id="GO:0009279">
    <property type="term" value="C:cell outer membrane"/>
    <property type="evidence" value="ECO:0007669"/>
    <property type="project" value="UniProtKB-SubCell"/>
</dbReference>
<evidence type="ECO:0000256" key="4">
    <source>
        <dbReference type="ARBA" id="ARBA00022692"/>
    </source>
</evidence>
<proteinExistence type="predicted"/>